<dbReference type="GeneID" id="36570828"/>
<feature type="region of interest" description="Disordered" evidence="1">
    <location>
        <begin position="355"/>
        <end position="421"/>
    </location>
</feature>
<protein>
    <recommendedName>
        <fullName evidence="4">HNH nuclease domain-containing protein</fullName>
    </recommendedName>
</protein>
<sequence length="421" mass="48766">MISISTTSEFLENKVAQLSSELEYLEAYRHGLLDVEKAAMAKGVAKELKKVEKRILPVGKELVCLKRQKKFIDDDLNESLPRHATVEDAYAALIVNKVMSAGIQNSRNFKQTRFADGVCEYYNAVQRSKDGRKMKWCHIFADWLPADCVKVAHLVPKLLESEELSYFFGVGEVVLSAPNNGLTLYRSMEQSLDRGTIVIVPVPPKNADELTRWKCVLVDKTMSNQTFFPGRKYKEVDGKELTFLGTNRPARRYLYFRYIVTYLYRQRVGSMDWRAEIEAQGKMWATPGKYLRNSMLTTLARRISDQYLPEVFWKGKFDQADGCATRSEEDEKTLVMSLDIRLRSESQESVRRFIRAQNEGDEDEEDEEDEIEEDEEDEEDEDEEDEDEEDEDEEDEDEEDEDEEDEDEEDEDEEDEGGAEV</sequence>
<dbReference type="InParanoid" id="A0A2T3AXX4"/>
<dbReference type="AlphaFoldDB" id="A0A2T3AXX4"/>
<evidence type="ECO:0008006" key="4">
    <source>
        <dbReference type="Google" id="ProtNLM"/>
    </source>
</evidence>
<evidence type="ECO:0000313" key="2">
    <source>
        <dbReference type="EMBL" id="PSS14917.1"/>
    </source>
</evidence>
<dbReference type="OrthoDB" id="5386595at2759"/>
<evidence type="ECO:0000313" key="3">
    <source>
        <dbReference type="Proteomes" id="UP000241818"/>
    </source>
</evidence>
<accession>A0A2T3AXX4</accession>
<evidence type="ECO:0000256" key="1">
    <source>
        <dbReference type="SAM" id="MobiDB-lite"/>
    </source>
</evidence>
<dbReference type="EMBL" id="KZ679013">
    <property type="protein sequence ID" value="PSS14917.1"/>
    <property type="molecule type" value="Genomic_DNA"/>
</dbReference>
<organism evidence="2 3">
    <name type="scientific">Amorphotheca resinae ATCC 22711</name>
    <dbReference type="NCBI Taxonomy" id="857342"/>
    <lineage>
        <taxon>Eukaryota</taxon>
        <taxon>Fungi</taxon>
        <taxon>Dikarya</taxon>
        <taxon>Ascomycota</taxon>
        <taxon>Pezizomycotina</taxon>
        <taxon>Leotiomycetes</taxon>
        <taxon>Helotiales</taxon>
        <taxon>Amorphothecaceae</taxon>
        <taxon>Amorphotheca</taxon>
    </lineage>
</organism>
<keyword evidence="3" id="KW-1185">Reference proteome</keyword>
<feature type="compositionally biased region" description="Acidic residues" evidence="1">
    <location>
        <begin position="359"/>
        <end position="421"/>
    </location>
</feature>
<reference evidence="2 3" key="1">
    <citation type="journal article" date="2018" name="New Phytol.">
        <title>Comparative genomics and transcriptomics depict ericoid mycorrhizal fungi as versatile saprotrophs and plant mutualists.</title>
        <authorList>
            <person name="Martino E."/>
            <person name="Morin E."/>
            <person name="Grelet G.A."/>
            <person name="Kuo A."/>
            <person name="Kohler A."/>
            <person name="Daghino S."/>
            <person name="Barry K.W."/>
            <person name="Cichocki N."/>
            <person name="Clum A."/>
            <person name="Dockter R.B."/>
            <person name="Hainaut M."/>
            <person name="Kuo R.C."/>
            <person name="LaButti K."/>
            <person name="Lindahl B.D."/>
            <person name="Lindquist E.A."/>
            <person name="Lipzen A."/>
            <person name="Khouja H.R."/>
            <person name="Magnuson J."/>
            <person name="Murat C."/>
            <person name="Ohm R.A."/>
            <person name="Singer S.W."/>
            <person name="Spatafora J.W."/>
            <person name="Wang M."/>
            <person name="Veneault-Fourrey C."/>
            <person name="Henrissat B."/>
            <person name="Grigoriev I.V."/>
            <person name="Martin F.M."/>
            <person name="Perotto S."/>
        </authorList>
    </citation>
    <scope>NUCLEOTIDE SEQUENCE [LARGE SCALE GENOMIC DNA]</scope>
    <source>
        <strain evidence="2 3">ATCC 22711</strain>
    </source>
</reference>
<dbReference type="RefSeq" id="XP_024719516.1">
    <property type="nucleotide sequence ID" value="XM_024862747.1"/>
</dbReference>
<gene>
    <name evidence="2" type="ORF">M430DRAFT_142176</name>
</gene>
<dbReference type="STRING" id="857342.A0A2T3AXX4"/>
<name>A0A2T3AXX4_AMORE</name>
<dbReference type="Proteomes" id="UP000241818">
    <property type="component" value="Unassembled WGS sequence"/>
</dbReference>
<proteinExistence type="predicted"/>